<evidence type="ECO:0000256" key="7">
    <source>
        <dbReference type="ARBA" id="ARBA00023004"/>
    </source>
</evidence>
<keyword evidence="6 11" id="KW-0067">ATP-binding</keyword>
<keyword evidence="9" id="KW-0472">Membrane</keyword>
<protein>
    <submittedName>
        <fullName evidence="11">ATP-binding cassette domain-containing protein</fullName>
    </submittedName>
</protein>
<evidence type="ECO:0000256" key="3">
    <source>
        <dbReference type="ARBA" id="ARBA00022475"/>
    </source>
</evidence>
<keyword evidence="2" id="KW-0813">Transport</keyword>
<evidence type="ECO:0000256" key="2">
    <source>
        <dbReference type="ARBA" id="ARBA00022448"/>
    </source>
</evidence>
<evidence type="ECO:0000256" key="9">
    <source>
        <dbReference type="ARBA" id="ARBA00023136"/>
    </source>
</evidence>
<dbReference type="GO" id="GO:0006826">
    <property type="term" value="P:iron ion transport"/>
    <property type="evidence" value="ECO:0007669"/>
    <property type="project" value="UniProtKB-KW"/>
</dbReference>
<dbReference type="Gene3D" id="3.40.50.300">
    <property type="entry name" value="P-loop containing nucleotide triphosphate hydrolases"/>
    <property type="match status" value="1"/>
</dbReference>
<evidence type="ECO:0000313" key="12">
    <source>
        <dbReference type="Proteomes" id="UP000463857"/>
    </source>
</evidence>
<gene>
    <name evidence="11" type="ORF">EK0264_08730</name>
</gene>
<dbReference type="SUPFAM" id="SSF52540">
    <property type="entry name" value="P-loop containing nucleoside triphosphate hydrolases"/>
    <property type="match status" value="1"/>
</dbReference>
<evidence type="ECO:0000256" key="6">
    <source>
        <dbReference type="ARBA" id="ARBA00022840"/>
    </source>
</evidence>
<keyword evidence="12" id="KW-1185">Reference proteome</keyword>
<dbReference type="AlphaFoldDB" id="A0A7L4YMH4"/>
<dbReference type="GO" id="GO:0016887">
    <property type="term" value="F:ATP hydrolysis activity"/>
    <property type="evidence" value="ECO:0007669"/>
    <property type="project" value="InterPro"/>
</dbReference>
<dbReference type="InterPro" id="IPR017871">
    <property type="entry name" value="ABC_transporter-like_CS"/>
</dbReference>
<dbReference type="InParanoid" id="A0A7L4YMH4"/>
<keyword evidence="4" id="KW-0410">Iron transport</keyword>
<dbReference type="PANTHER" id="PTHR42771:SF2">
    <property type="entry name" value="IRON(3+)-HYDROXAMATE IMPORT ATP-BINDING PROTEIN FHUC"/>
    <property type="match status" value="1"/>
</dbReference>
<proteinExistence type="predicted"/>
<accession>A0A7L4YMH4</accession>
<dbReference type="Pfam" id="PF00005">
    <property type="entry name" value="ABC_tran"/>
    <property type="match status" value="1"/>
</dbReference>
<dbReference type="PROSITE" id="PS00211">
    <property type="entry name" value="ABC_TRANSPORTER_1"/>
    <property type="match status" value="1"/>
</dbReference>
<comment type="subcellular location">
    <subcellularLocation>
        <location evidence="1">Cell membrane</location>
        <topology evidence="1">Peripheral membrane protein</topology>
    </subcellularLocation>
</comment>
<keyword evidence="8" id="KW-0406">Ion transport</keyword>
<dbReference type="InterPro" id="IPR003439">
    <property type="entry name" value="ABC_transporter-like_ATP-bd"/>
</dbReference>
<dbReference type="OrthoDB" id="4318785at2"/>
<evidence type="ECO:0000259" key="10">
    <source>
        <dbReference type="PROSITE" id="PS50893"/>
    </source>
</evidence>
<feature type="domain" description="ABC transporter" evidence="10">
    <location>
        <begin position="7"/>
        <end position="243"/>
    </location>
</feature>
<dbReference type="PROSITE" id="PS50893">
    <property type="entry name" value="ABC_TRANSPORTER_2"/>
    <property type="match status" value="1"/>
</dbReference>
<dbReference type="InterPro" id="IPR027417">
    <property type="entry name" value="P-loop_NTPase"/>
</dbReference>
<dbReference type="Proteomes" id="UP000463857">
    <property type="component" value="Chromosome"/>
</dbReference>
<keyword evidence="3" id="KW-1003">Cell membrane</keyword>
<sequence>MTTARTLRASDLVLKYDDRTIVDGLDLTLPTSKVTVIVGANACGKSTLLRALARLLSPHSGTVHLDDRDLRELNSRKIAHMLGILSQSPTAPEGITVVDLVSRGRYPHQGVFRRWSAQDDEAVASALEATGTTELAERPVDQLSGGQRQRVWIAMALAQQTDIMLLDEPTTYLDLAHQIDVLDLVAETNARTGATIAMVLHDLNLAARYADHVVAMCDGAIVAQGEPWDVFTADLMRDVFSLRCRVIADPESGTPLIIPAQSRPGAVTLPPAGLAVAG</sequence>
<dbReference type="SMART" id="SM00382">
    <property type="entry name" value="AAA"/>
    <property type="match status" value="1"/>
</dbReference>
<dbReference type="InterPro" id="IPR003593">
    <property type="entry name" value="AAA+_ATPase"/>
</dbReference>
<dbReference type="PANTHER" id="PTHR42771">
    <property type="entry name" value="IRON(3+)-HYDROXAMATE IMPORT ATP-BINDING PROTEIN FHUC"/>
    <property type="match status" value="1"/>
</dbReference>
<organism evidence="11 12">
    <name type="scientific">Epidermidibacterium keratini</name>
    <dbReference type="NCBI Taxonomy" id="1891644"/>
    <lineage>
        <taxon>Bacteria</taxon>
        <taxon>Bacillati</taxon>
        <taxon>Actinomycetota</taxon>
        <taxon>Actinomycetes</taxon>
        <taxon>Sporichthyales</taxon>
        <taxon>Sporichthyaceae</taxon>
        <taxon>Epidermidibacterium</taxon>
    </lineage>
</organism>
<dbReference type="CDD" id="cd03214">
    <property type="entry name" value="ABC_Iron-Siderophores_B12_Hemin"/>
    <property type="match status" value="1"/>
</dbReference>
<reference evidence="11 12" key="1">
    <citation type="journal article" date="2018" name="Int. J. Syst. Evol. Microbiol.">
        <title>Epidermidibacterium keratini gen. nov., sp. nov., a member of the family Sporichthyaceae, isolated from keratin epidermis.</title>
        <authorList>
            <person name="Lee D.G."/>
            <person name="Trujillo M.E."/>
            <person name="Kang S."/>
            <person name="Nam J.J."/>
            <person name="Kim Y.J."/>
        </authorList>
    </citation>
    <scope>NUCLEOTIDE SEQUENCE [LARGE SCALE GENOMIC DNA]</scope>
    <source>
        <strain evidence="11 12">EPI-7</strain>
    </source>
</reference>
<dbReference type="KEGG" id="eke:EK0264_08730"/>
<dbReference type="GO" id="GO:0005886">
    <property type="term" value="C:plasma membrane"/>
    <property type="evidence" value="ECO:0007669"/>
    <property type="project" value="UniProtKB-SubCell"/>
</dbReference>
<name>A0A7L4YMH4_9ACTN</name>
<keyword evidence="7" id="KW-0408">Iron</keyword>
<evidence type="ECO:0000256" key="8">
    <source>
        <dbReference type="ARBA" id="ARBA00023065"/>
    </source>
</evidence>
<evidence type="ECO:0000256" key="4">
    <source>
        <dbReference type="ARBA" id="ARBA00022496"/>
    </source>
</evidence>
<keyword evidence="5" id="KW-0547">Nucleotide-binding</keyword>
<dbReference type="GO" id="GO:0005524">
    <property type="term" value="F:ATP binding"/>
    <property type="evidence" value="ECO:0007669"/>
    <property type="project" value="UniProtKB-KW"/>
</dbReference>
<dbReference type="RefSeq" id="WP_159544758.1">
    <property type="nucleotide sequence ID" value="NZ_CP047156.1"/>
</dbReference>
<dbReference type="EMBL" id="CP047156">
    <property type="protein sequence ID" value="QHC00356.1"/>
    <property type="molecule type" value="Genomic_DNA"/>
</dbReference>
<evidence type="ECO:0000256" key="1">
    <source>
        <dbReference type="ARBA" id="ARBA00004202"/>
    </source>
</evidence>
<evidence type="ECO:0000256" key="5">
    <source>
        <dbReference type="ARBA" id="ARBA00022741"/>
    </source>
</evidence>
<dbReference type="FunFam" id="3.40.50.300:FF:000134">
    <property type="entry name" value="Iron-enterobactin ABC transporter ATP-binding protein"/>
    <property type="match status" value="1"/>
</dbReference>
<dbReference type="InterPro" id="IPR051535">
    <property type="entry name" value="Siderophore_ABC-ATPase"/>
</dbReference>
<evidence type="ECO:0000313" key="11">
    <source>
        <dbReference type="EMBL" id="QHC00356.1"/>
    </source>
</evidence>